<dbReference type="GO" id="GO:0030246">
    <property type="term" value="F:carbohydrate binding"/>
    <property type="evidence" value="ECO:0007669"/>
    <property type="project" value="UniProtKB-KW"/>
</dbReference>
<dbReference type="PROSITE" id="PS50041">
    <property type="entry name" value="C_TYPE_LECTIN_2"/>
    <property type="match status" value="2"/>
</dbReference>
<dbReference type="CDD" id="cd03594">
    <property type="entry name" value="CLECT_REG-1_like"/>
    <property type="match status" value="1"/>
</dbReference>
<evidence type="ECO:0000256" key="1">
    <source>
        <dbReference type="ARBA" id="ARBA00004613"/>
    </source>
</evidence>
<comment type="subcellular location">
    <subcellularLocation>
        <location evidence="1">Secreted</location>
    </subcellularLocation>
</comment>
<dbReference type="InterPro" id="IPR050111">
    <property type="entry name" value="C-type_lectin/snaclec_domain"/>
</dbReference>
<dbReference type="GO" id="GO:0005576">
    <property type="term" value="C:extracellular region"/>
    <property type="evidence" value="ECO:0007669"/>
    <property type="project" value="UniProtKB-SubCell"/>
</dbReference>
<dbReference type="PANTHER" id="PTHR22803">
    <property type="entry name" value="MANNOSE, PHOSPHOLIPASE, LECTIN RECEPTOR RELATED"/>
    <property type="match status" value="1"/>
</dbReference>
<dbReference type="AlphaFoldDB" id="A0A9D4B3Q7"/>
<organism evidence="6 7">
    <name type="scientific">Mauremys mutica</name>
    <name type="common">yellowpond turtle</name>
    <dbReference type="NCBI Taxonomy" id="74926"/>
    <lineage>
        <taxon>Eukaryota</taxon>
        <taxon>Metazoa</taxon>
        <taxon>Chordata</taxon>
        <taxon>Craniata</taxon>
        <taxon>Vertebrata</taxon>
        <taxon>Euteleostomi</taxon>
        <taxon>Archelosauria</taxon>
        <taxon>Testudinata</taxon>
        <taxon>Testudines</taxon>
        <taxon>Cryptodira</taxon>
        <taxon>Durocryptodira</taxon>
        <taxon>Testudinoidea</taxon>
        <taxon>Geoemydidae</taxon>
        <taxon>Geoemydinae</taxon>
        <taxon>Mauremys</taxon>
    </lineage>
</organism>
<evidence type="ECO:0000313" key="7">
    <source>
        <dbReference type="Proteomes" id="UP000827986"/>
    </source>
</evidence>
<feature type="domain" description="C-type lectin" evidence="5">
    <location>
        <begin position="210"/>
        <end position="332"/>
    </location>
</feature>
<dbReference type="PRINTS" id="PR01504">
    <property type="entry name" value="PNCREATITSAP"/>
</dbReference>
<keyword evidence="7" id="KW-1185">Reference proteome</keyword>
<evidence type="ECO:0000259" key="5">
    <source>
        <dbReference type="PROSITE" id="PS50041"/>
    </source>
</evidence>
<dbReference type="Gene3D" id="3.10.100.10">
    <property type="entry name" value="Mannose-Binding Protein A, subunit A"/>
    <property type="match status" value="2"/>
</dbReference>
<feature type="domain" description="C-type lectin" evidence="5">
    <location>
        <begin position="85"/>
        <end position="185"/>
    </location>
</feature>
<keyword evidence="4" id="KW-1015">Disulfide bond</keyword>
<evidence type="ECO:0000256" key="4">
    <source>
        <dbReference type="ARBA" id="ARBA00023157"/>
    </source>
</evidence>
<comment type="caution">
    <text evidence="6">The sequence shown here is derived from an EMBL/GenBank/DDBJ whole genome shotgun (WGS) entry which is preliminary data.</text>
</comment>
<dbReference type="PROSITE" id="PS00615">
    <property type="entry name" value="C_TYPE_LECTIN_1"/>
    <property type="match status" value="1"/>
</dbReference>
<evidence type="ECO:0000256" key="3">
    <source>
        <dbReference type="ARBA" id="ARBA00022734"/>
    </source>
</evidence>
<keyword evidence="2" id="KW-0964">Secreted</keyword>
<dbReference type="SMART" id="SM00034">
    <property type="entry name" value="CLECT"/>
    <property type="match status" value="2"/>
</dbReference>
<protein>
    <recommendedName>
        <fullName evidence="5">C-type lectin domain-containing protein</fullName>
    </recommendedName>
</protein>
<dbReference type="Pfam" id="PF00059">
    <property type="entry name" value="Lectin_C"/>
    <property type="match status" value="2"/>
</dbReference>
<evidence type="ECO:0000313" key="6">
    <source>
        <dbReference type="EMBL" id="KAH1187137.1"/>
    </source>
</evidence>
<dbReference type="InterPro" id="IPR018378">
    <property type="entry name" value="C-type_lectin_CS"/>
</dbReference>
<gene>
    <name evidence="6" type="ORF">KIL84_019886</name>
</gene>
<dbReference type="EMBL" id="JAHDVG010000463">
    <property type="protein sequence ID" value="KAH1187137.1"/>
    <property type="molecule type" value="Genomic_DNA"/>
</dbReference>
<reference evidence="6" key="1">
    <citation type="submission" date="2021-09" db="EMBL/GenBank/DDBJ databases">
        <title>The genome of Mauremys mutica provides insights into the evolution of semi-aquatic lifestyle.</title>
        <authorList>
            <person name="Gong S."/>
            <person name="Gao Y."/>
        </authorList>
    </citation>
    <scope>NUCLEOTIDE SEQUENCE</scope>
    <source>
        <strain evidence="6">MM-2020</strain>
        <tissue evidence="6">Muscle</tissue>
    </source>
</reference>
<dbReference type="InterPro" id="IPR016186">
    <property type="entry name" value="C-type_lectin-like/link_sf"/>
</dbReference>
<sequence>MPVQQRKVKGTPSDINVIYESKDEGKANAQAGPAAVIAVYQLSQKSEQQLEVIDLENIILSDTLQQLTTGKEDNCSMCEVDWDQQAASCYSFSTSAKSWHNSLDACTAISASLVKIDTKKELEFLKHEISKRVYVRQGQQFHFSFWTGLNYDNDIGNWTWADGSPFSFQLGSEKMGPVAYFSLCLLGCLIFNPSLEGIGAISCPEDWIQYKDFCYGFFSDKMTWSEAEVECQYHRKGAHLASILNEAEGNTVAKYISMSHSPTDRVWIGLQDPRQNRHWRWTDSSLYSYSAWYAGEPNNQGGVEYCTELLSHTGFKNWNDTPCNNQNGYVCKYEL</sequence>
<evidence type="ECO:0000256" key="2">
    <source>
        <dbReference type="ARBA" id="ARBA00022525"/>
    </source>
</evidence>
<dbReference type="InterPro" id="IPR001304">
    <property type="entry name" value="C-type_lectin-like"/>
</dbReference>
<accession>A0A9D4B3Q7</accession>
<dbReference type="FunFam" id="3.10.100.10:FF:000015">
    <property type="entry name" value="C-type lectin Cal"/>
    <property type="match status" value="1"/>
</dbReference>
<dbReference type="SUPFAM" id="SSF56436">
    <property type="entry name" value="C-type lectin-like"/>
    <property type="match status" value="2"/>
</dbReference>
<dbReference type="Proteomes" id="UP000827986">
    <property type="component" value="Unassembled WGS sequence"/>
</dbReference>
<proteinExistence type="predicted"/>
<keyword evidence="3" id="KW-0430">Lectin</keyword>
<dbReference type="InterPro" id="IPR016187">
    <property type="entry name" value="CTDL_fold"/>
</dbReference>
<name>A0A9D4B3Q7_9SAUR</name>